<accession>A0ABQ0YVP5</accession>
<dbReference type="InterPro" id="IPR013830">
    <property type="entry name" value="SGNH_hydro"/>
</dbReference>
<reference evidence="2 3" key="1">
    <citation type="journal article" date="2018" name="Biodegradation">
        <title>1,4-Dioxane degradation characteristics of Rhodococcus aetherivorans JCM 14343.</title>
        <authorList>
            <person name="Inoue D."/>
            <person name="Tsunoda T."/>
            <person name="Yamamoto N."/>
            <person name="Ike M."/>
            <person name="Sei K."/>
        </authorList>
    </citation>
    <scope>NUCLEOTIDE SEQUENCE [LARGE SCALE GENOMIC DNA]</scope>
    <source>
        <strain evidence="2 3">JCM 14343</strain>
    </source>
</reference>
<dbReference type="EMBL" id="BLAH01000255">
    <property type="protein sequence ID" value="GES40705.1"/>
    <property type="molecule type" value="Genomic_DNA"/>
</dbReference>
<gene>
    <name evidence="2" type="ORF">RAJCM14343_6000</name>
</gene>
<evidence type="ECO:0000259" key="1">
    <source>
        <dbReference type="Pfam" id="PF13472"/>
    </source>
</evidence>
<keyword evidence="2" id="KW-0449">Lipoprotein</keyword>
<organism evidence="2 3">
    <name type="scientific">Rhodococcus aetherivorans</name>
    <dbReference type="NCBI Taxonomy" id="191292"/>
    <lineage>
        <taxon>Bacteria</taxon>
        <taxon>Bacillati</taxon>
        <taxon>Actinomycetota</taxon>
        <taxon>Actinomycetes</taxon>
        <taxon>Mycobacteriales</taxon>
        <taxon>Nocardiaceae</taxon>
        <taxon>Rhodococcus</taxon>
    </lineage>
</organism>
<dbReference type="CDD" id="cd00229">
    <property type="entry name" value="SGNH_hydrolase"/>
    <property type="match status" value="1"/>
</dbReference>
<sequence length="221" mass="23176">MKRLVDTPRALMVAALTLILATALTTASVIALRSDVEAASAPPLHIAVVGDYYTVGTQNLTVWPTLMAQRTGWAVTNVSLPGAGYAADGRGGYAFTYQVDRAQAAQPDVVLVVGGTSDTSFDPQRVAWGAGDVLGKIARGGQRALVVGPTWYETPVAPEVIGVAEIVRSAAETAGVPFLDALDPPWLTTELMRPDLTGPTDEGQSVLAARIAAWVRGEVHE</sequence>
<name>A0ABQ0YVP5_9NOCA</name>
<keyword evidence="3" id="KW-1185">Reference proteome</keyword>
<dbReference type="RefSeq" id="WP_231385990.1">
    <property type="nucleotide sequence ID" value="NZ_BAAAYP010000004.1"/>
</dbReference>
<dbReference type="SUPFAM" id="SSF52266">
    <property type="entry name" value="SGNH hydrolase"/>
    <property type="match status" value="1"/>
</dbReference>
<protein>
    <submittedName>
        <fullName evidence="2">Lipoprotein</fullName>
    </submittedName>
</protein>
<evidence type="ECO:0000313" key="3">
    <source>
        <dbReference type="Proteomes" id="UP000325466"/>
    </source>
</evidence>
<dbReference type="Gene3D" id="3.40.50.1110">
    <property type="entry name" value="SGNH hydrolase"/>
    <property type="match status" value="1"/>
</dbReference>
<dbReference type="InterPro" id="IPR036514">
    <property type="entry name" value="SGNH_hydro_sf"/>
</dbReference>
<evidence type="ECO:0000313" key="2">
    <source>
        <dbReference type="EMBL" id="GES40705.1"/>
    </source>
</evidence>
<dbReference type="Proteomes" id="UP000325466">
    <property type="component" value="Unassembled WGS sequence"/>
</dbReference>
<comment type="caution">
    <text evidence="2">The sequence shown here is derived from an EMBL/GenBank/DDBJ whole genome shotgun (WGS) entry which is preliminary data.</text>
</comment>
<dbReference type="Pfam" id="PF13472">
    <property type="entry name" value="Lipase_GDSL_2"/>
    <property type="match status" value="1"/>
</dbReference>
<proteinExistence type="predicted"/>
<feature type="domain" description="SGNH hydrolase-type esterase" evidence="1">
    <location>
        <begin position="51"/>
        <end position="203"/>
    </location>
</feature>